<keyword evidence="7" id="KW-0902">Two-component regulatory system</keyword>
<dbReference type="Pfam" id="PF02518">
    <property type="entry name" value="HATPase_c"/>
    <property type="match status" value="1"/>
</dbReference>
<dbReference type="PANTHER" id="PTHR45453">
    <property type="entry name" value="PHOSPHATE REGULON SENSOR PROTEIN PHOR"/>
    <property type="match status" value="1"/>
</dbReference>
<dbReference type="InterPro" id="IPR050351">
    <property type="entry name" value="BphY/WalK/GraS-like"/>
</dbReference>
<dbReference type="FunFam" id="1.10.287.130:FF:000001">
    <property type="entry name" value="Two-component sensor histidine kinase"/>
    <property type="match status" value="1"/>
</dbReference>
<dbReference type="InterPro" id="IPR003594">
    <property type="entry name" value="HATPase_dom"/>
</dbReference>
<accession>A0A239TMW7</accession>
<feature type="transmembrane region" description="Helical" evidence="8">
    <location>
        <begin position="12"/>
        <end position="34"/>
    </location>
</feature>
<dbReference type="GO" id="GO:0016036">
    <property type="term" value="P:cellular response to phosphate starvation"/>
    <property type="evidence" value="ECO:0007669"/>
    <property type="project" value="TreeGrafter"/>
</dbReference>
<dbReference type="InterPro" id="IPR036097">
    <property type="entry name" value="HisK_dim/P_sf"/>
</dbReference>
<dbReference type="Proteomes" id="UP000215383">
    <property type="component" value="Chromosome 1"/>
</dbReference>
<dbReference type="PRINTS" id="PR00344">
    <property type="entry name" value="BCTRLSENSOR"/>
</dbReference>
<dbReference type="PROSITE" id="PS50109">
    <property type="entry name" value="HIS_KIN"/>
    <property type="match status" value="1"/>
</dbReference>
<dbReference type="CDD" id="cd06225">
    <property type="entry name" value="HAMP"/>
    <property type="match status" value="1"/>
</dbReference>
<evidence type="ECO:0000313" key="11">
    <source>
        <dbReference type="EMBL" id="SNU99187.1"/>
    </source>
</evidence>
<dbReference type="InterPro" id="IPR003661">
    <property type="entry name" value="HisK_dim/P_dom"/>
</dbReference>
<dbReference type="GO" id="GO:0004721">
    <property type="term" value="F:phosphoprotein phosphatase activity"/>
    <property type="evidence" value="ECO:0007669"/>
    <property type="project" value="TreeGrafter"/>
</dbReference>
<dbReference type="Gene3D" id="1.10.287.130">
    <property type="match status" value="1"/>
</dbReference>
<dbReference type="Pfam" id="PF00512">
    <property type="entry name" value="HisKA"/>
    <property type="match status" value="1"/>
</dbReference>
<dbReference type="SMART" id="SM00304">
    <property type="entry name" value="HAMP"/>
    <property type="match status" value="1"/>
</dbReference>
<dbReference type="AlphaFoldDB" id="A0A239TMW7"/>
<dbReference type="GeneID" id="78507071"/>
<evidence type="ECO:0000256" key="4">
    <source>
        <dbReference type="ARBA" id="ARBA00022553"/>
    </source>
</evidence>
<name>A0A239TMW7_9FIRM</name>
<dbReference type="SMART" id="SM00387">
    <property type="entry name" value="HATPase_c"/>
    <property type="match status" value="1"/>
</dbReference>
<sequence length="481" mass="53970">MMFKSKIALKLAVNFALALIIFSVILSGVFFVLFKDYTVEIHKIQLQKYAQSMAALLSTDTMHNRHGRGGMMMCIPYLCDSMNVGIWIVDENLNLIMPNTRHGMRHNMAYQYKFADLPPNASEVINEVFEDKTVFSEGFSDVLSQLTLTAGVPIKDDTGKVIGAVLLHSPVAGMENALKQGLFILSVSIALALTVVFILSLGLVYLFTKPLNKMKEVALKLAQGDYKTRCDVMQNDEIGELAKVLDLLAMRLDDASQESLKLEKMRKDFISNISHELRTPVTVIRGSLEALCDKIVTEPEKVEQYHQQMLNEAKFLQRLVGDLLDLSRLQNPDFAIEKQPLYLNDVLSDVLRSARQIAKAKDVKVDFISNEANLKMEGDYGRLRQMFLVILDNAIKFSHVGGKVEVIVKGKDITVRDYGIGIKQEDLEHIFERFYKTKGEKNKTGTGLGLAIAKQIAQRHDILLTAKNHAKGGAEFNFKLP</sequence>
<dbReference type="PANTHER" id="PTHR45453:SF1">
    <property type="entry name" value="PHOSPHATE REGULON SENSOR PROTEIN PHOR"/>
    <property type="match status" value="1"/>
</dbReference>
<dbReference type="InterPro" id="IPR005467">
    <property type="entry name" value="His_kinase_dom"/>
</dbReference>
<evidence type="ECO:0000256" key="1">
    <source>
        <dbReference type="ARBA" id="ARBA00000085"/>
    </source>
</evidence>
<organism evidence="11 12">
    <name type="scientific">Megamonas hypermegale</name>
    <dbReference type="NCBI Taxonomy" id="158847"/>
    <lineage>
        <taxon>Bacteria</taxon>
        <taxon>Bacillati</taxon>
        <taxon>Bacillota</taxon>
        <taxon>Negativicutes</taxon>
        <taxon>Selenomonadales</taxon>
        <taxon>Selenomonadaceae</taxon>
        <taxon>Megamonas</taxon>
    </lineage>
</organism>
<comment type="catalytic activity">
    <reaction evidence="1">
        <text>ATP + protein L-histidine = ADP + protein N-phospho-L-histidine.</text>
        <dbReference type="EC" id="2.7.13.3"/>
    </reaction>
</comment>
<dbReference type="RefSeq" id="WP_051177588.1">
    <property type="nucleotide sequence ID" value="NZ_LT906446.1"/>
</dbReference>
<dbReference type="PROSITE" id="PS50885">
    <property type="entry name" value="HAMP"/>
    <property type="match status" value="1"/>
</dbReference>
<proteinExistence type="predicted"/>
<evidence type="ECO:0000313" key="12">
    <source>
        <dbReference type="Proteomes" id="UP000215383"/>
    </source>
</evidence>
<dbReference type="EMBL" id="LT906446">
    <property type="protein sequence ID" value="SNU99187.1"/>
    <property type="molecule type" value="Genomic_DNA"/>
</dbReference>
<keyword evidence="5 11" id="KW-0808">Transferase</keyword>
<dbReference type="SUPFAM" id="SSF158472">
    <property type="entry name" value="HAMP domain-like"/>
    <property type="match status" value="1"/>
</dbReference>
<keyword evidence="12" id="KW-1185">Reference proteome</keyword>
<reference evidence="11 12" key="1">
    <citation type="submission" date="2017-06" db="EMBL/GenBank/DDBJ databases">
        <authorList>
            <consortium name="Pathogen Informatics"/>
        </authorList>
    </citation>
    <scope>NUCLEOTIDE SEQUENCE [LARGE SCALE GENOMIC DNA]</scope>
    <source>
        <strain evidence="11 12">NCTC10570</strain>
    </source>
</reference>
<dbReference type="EC" id="2.7.13.3" evidence="3"/>
<dbReference type="SUPFAM" id="SSF55874">
    <property type="entry name" value="ATPase domain of HSP90 chaperone/DNA topoisomerase II/histidine kinase"/>
    <property type="match status" value="1"/>
</dbReference>
<evidence type="ECO:0000259" key="10">
    <source>
        <dbReference type="PROSITE" id="PS50885"/>
    </source>
</evidence>
<keyword evidence="6 11" id="KW-0418">Kinase</keyword>
<feature type="domain" description="Histidine kinase" evidence="9">
    <location>
        <begin position="272"/>
        <end position="481"/>
    </location>
</feature>
<protein>
    <recommendedName>
        <fullName evidence="3">histidine kinase</fullName>
        <ecNumber evidence="3">2.7.13.3</ecNumber>
    </recommendedName>
</protein>
<keyword evidence="8" id="KW-1133">Transmembrane helix</keyword>
<evidence type="ECO:0000256" key="8">
    <source>
        <dbReference type="SAM" id="Phobius"/>
    </source>
</evidence>
<gene>
    <name evidence="11" type="primary">baeS_2</name>
    <name evidence="11" type="ORF">SAMEA4364220_01063</name>
</gene>
<dbReference type="InterPro" id="IPR004358">
    <property type="entry name" value="Sig_transdc_His_kin-like_C"/>
</dbReference>
<dbReference type="GO" id="GO:0000155">
    <property type="term" value="F:phosphorelay sensor kinase activity"/>
    <property type="evidence" value="ECO:0007669"/>
    <property type="project" value="InterPro"/>
</dbReference>
<dbReference type="SMART" id="SM00388">
    <property type="entry name" value="HisKA"/>
    <property type="match status" value="1"/>
</dbReference>
<dbReference type="InterPro" id="IPR003660">
    <property type="entry name" value="HAMP_dom"/>
</dbReference>
<evidence type="ECO:0000256" key="6">
    <source>
        <dbReference type="ARBA" id="ARBA00022777"/>
    </source>
</evidence>
<dbReference type="GO" id="GO:0005886">
    <property type="term" value="C:plasma membrane"/>
    <property type="evidence" value="ECO:0007669"/>
    <property type="project" value="TreeGrafter"/>
</dbReference>
<dbReference type="SUPFAM" id="SSF47384">
    <property type="entry name" value="Homodimeric domain of signal transducing histidine kinase"/>
    <property type="match status" value="1"/>
</dbReference>
<dbReference type="eggNOG" id="COG5002">
    <property type="taxonomic scope" value="Bacteria"/>
</dbReference>
<evidence type="ECO:0000256" key="5">
    <source>
        <dbReference type="ARBA" id="ARBA00022679"/>
    </source>
</evidence>
<dbReference type="CDD" id="cd00082">
    <property type="entry name" value="HisKA"/>
    <property type="match status" value="1"/>
</dbReference>
<dbReference type="Pfam" id="PF00672">
    <property type="entry name" value="HAMP"/>
    <property type="match status" value="1"/>
</dbReference>
<dbReference type="CDD" id="cd00075">
    <property type="entry name" value="HATPase"/>
    <property type="match status" value="1"/>
</dbReference>
<evidence type="ECO:0000256" key="3">
    <source>
        <dbReference type="ARBA" id="ARBA00012438"/>
    </source>
</evidence>
<evidence type="ECO:0000259" key="9">
    <source>
        <dbReference type="PROSITE" id="PS50109"/>
    </source>
</evidence>
<keyword evidence="8" id="KW-0812">Transmembrane</keyword>
<feature type="domain" description="HAMP" evidence="10">
    <location>
        <begin position="205"/>
        <end position="257"/>
    </location>
</feature>
<comment type="subcellular location">
    <subcellularLocation>
        <location evidence="2">Membrane</location>
    </subcellularLocation>
</comment>
<keyword evidence="4" id="KW-0597">Phosphoprotein</keyword>
<dbReference type="Gene3D" id="6.10.340.10">
    <property type="match status" value="1"/>
</dbReference>
<keyword evidence="8" id="KW-0472">Membrane</keyword>
<dbReference type="InterPro" id="IPR036890">
    <property type="entry name" value="HATPase_C_sf"/>
</dbReference>
<dbReference type="Gene3D" id="3.30.565.10">
    <property type="entry name" value="Histidine kinase-like ATPase, C-terminal domain"/>
    <property type="match status" value="1"/>
</dbReference>
<feature type="transmembrane region" description="Helical" evidence="8">
    <location>
        <begin position="182"/>
        <end position="207"/>
    </location>
</feature>
<evidence type="ECO:0000256" key="2">
    <source>
        <dbReference type="ARBA" id="ARBA00004370"/>
    </source>
</evidence>
<evidence type="ECO:0000256" key="7">
    <source>
        <dbReference type="ARBA" id="ARBA00023012"/>
    </source>
</evidence>